<evidence type="ECO:0000259" key="23">
    <source>
        <dbReference type="PROSITE" id="PS52040"/>
    </source>
</evidence>
<evidence type="ECO:0000256" key="9">
    <source>
        <dbReference type="ARBA" id="ARBA00022553"/>
    </source>
</evidence>
<dbReference type="InterPro" id="IPR001241">
    <property type="entry name" value="Topo_IIA"/>
</dbReference>
<keyword evidence="13" id="KW-0460">Magnesium</keyword>
<evidence type="ECO:0000256" key="19">
    <source>
        <dbReference type="PROSITE-ProRule" id="PRU01384"/>
    </source>
</evidence>
<feature type="compositionally biased region" description="Acidic residues" evidence="21">
    <location>
        <begin position="1324"/>
        <end position="1337"/>
    </location>
</feature>
<dbReference type="SMART" id="SM00434">
    <property type="entry name" value="TOP4c"/>
    <property type="match status" value="1"/>
</dbReference>
<comment type="cofactor">
    <cofactor evidence="2">
        <name>Ca(2+)</name>
        <dbReference type="ChEBI" id="CHEBI:29108"/>
    </cofactor>
</comment>
<dbReference type="InterPro" id="IPR036890">
    <property type="entry name" value="HATPase_C_sf"/>
</dbReference>
<dbReference type="GO" id="GO:0005634">
    <property type="term" value="C:nucleus"/>
    <property type="evidence" value="ECO:0007669"/>
    <property type="project" value="UniProtKB-SubCell"/>
</dbReference>
<dbReference type="PANTHER" id="PTHR10169:SF38">
    <property type="entry name" value="DNA TOPOISOMERASE 2"/>
    <property type="match status" value="1"/>
</dbReference>
<feature type="compositionally biased region" description="Basic and acidic residues" evidence="21">
    <location>
        <begin position="1254"/>
        <end position="1264"/>
    </location>
</feature>
<dbReference type="PRINTS" id="PR01158">
    <property type="entry name" value="TOPISMRASEII"/>
</dbReference>
<dbReference type="FunFam" id="3.30.1360.40:FF:000011">
    <property type="entry name" value="DNA topoisomerase 2"/>
    <property type="match status" value="1"/>
</dbReference>
<evidence type="ECO:0000256" key="21">
    <source>
        <dbReference type="SAM" id="MobiDB-lite"/>
    </source>
</evidence>
<organism evidence="24 25">
    <name type="scientific">Ogataea polymorpha</name>
    <dbReference type="NCBI Taxonomy" id="460523"/>
    <lineage>
        <taxon>Eukaryota</taxon>
        <taxon>Fungi</taxon>
        <taxon>Dikarya</taxon>
        <taxon>Ascomycota</taxon>
        <taxon>Saccharomycotina</taxon>
        <taxon>Pichiomycetes</taxon>
        <taxon>Pichiales</taxon>
        <taxon>Pichiaceae</taxon>
        <taxon>Ogataea</taxon>
    </lineage>
</organism>
<feature type="domain" description="Topo IIA-type catalytic" evidence="23">
    <location>
        <begin position="740"/>
        <end position="1196"/>
    </location>
</feature>
<dbReference type="InterPro" id="IPR020568">
    <property type="entry name" value="Ribosomal_Su5_D2-typ_SF"/>
</dbReference>
<dbReference type="Proteomes" id="UP000788993">
    <property type="component" value="Unassembled WGS sequence"/>
</dbReference>
<dbReference type="PROSITE" id="PS52040">
    <property type="entry name" value="TOPO_IIA"/>
    <property type="match status" value="1"/>
</dbReference>
<dbReference type="SUPFAM" id="SSF55874">
    <property type="entry name" value="ATPase domain of HSP90 chaperone/DNA topoisomerase II/histidine kinase"/>
    <property type="match status" value="1"/>
</dbReference>
<dbReference type="FunFam" id="3.40.50.670:FF:000001">
    <property type="entry name" value="DNA topoisomerase 2"/>
    <property type="match status" value="2"/>
</dbReference>
<dbReference type="InterPro" id="IPR003594">
    <property type="entry name" value="HATPase_dom"/>
</dbReference>
<keyword evidence="14 19" id="KW-0799">Topoisomerase</keyword>
<dbReference type="Pfam" id="PF16898">
    <property type="entry name" value="TOPRIM_C"/>
    <property type="match status" value="1"/>
</dbReference>
<feature type="domain" description="Toprim" evidence="22">
    <location>
        <begin position="487"/>
        <end position="603"/>
    </location>
</feature>
<dbReference type="SMART" id="SM00387">
    <property type="entry name" value="HATPase_c"/>
    <property type="match status" value="1"/>
</dbReference>
<comment type="similarity">
    <text evidence="5 20">Belongs to the type II topoisomerase family.</text>
</comment>
<keyword evidence="11 20" id="KW-0547">Nucleotide-binding</keyword>
<dbReference type="EMBL" id="JAEUBD010001571">
    <property type="protein sequence ID" value="KAH3658738.1"/>
    <property type="molecule type" value="Genomic_DNA"/>
</dbReference>
<dbReference type="GO" id="GO:0000819">
    <property type="term" value="P:sister chromatid segregation"/>
    <property type="evidence" value="ECO:0007669"/>
    <property type="project" value="TreeGrafter"/>
</dbReference>
<evidence type="ECO:0000256" key="12">
    <source>
        <dbReference type="ARBA" id="ARBA00022840"/>
    </source>
</evidence>
<dbReference type="Pfam" id="PF00521">
    <property type="entry name" value="DNA_topoisoIV"/>
    <property type="match status" value="1"/>
</dbReference>
<dbReference type="InterPro" id="IPR013757">
    <property type="entry name" value="Topo_IIA_A_a_sf"/>
</dbReference>
<dbReference type="Pfam" id="PF02518">
    <property type="entry name" value="HATPase_c"/>
    <property type="match status" value="1"/>
</dbReference>
<dbReference type="CDD" id="cd03365">
    <property type="entry name" value="TOPRIM_TopoIIA"/>
    <property type="match status" value="1"/>
</dbReference>
<evidence type="ECO:0000256" key="16">
    <source>
        <dbReference type="ARBA" id="ARBA00023235"/>
    </source>
</evidence>
<keyword evidence="16 19" id="KW-0413">Isomerase</keyword>
<sequence>MSDSDSDFSLSGAPTPQTQKRKPLSNSTNTTNGKKSSASDQYQKLSQLEHILKRPDTYIGSVEKIESEQWIYNEQTESMEKRTVNIVPGLFKIFDEILVNAADNKIRDPSMKKIDVKIDKENNVISVKNDGKGIPIEIHTKEQIYIPELIFGNLLTSSNYDDDQKKVTGGRNGYGAKLCNIFSTEFTVRTADKTTQLLYTQTWRNNMSETGKPKISTMKKQEEYTEVIFKPDLTKFGMESLDDDILGVLRRRVYDLCGSVRGVKVSLNGQQLKVHNFKQYVELYVKALEKEKGNLPVPVKTEDSEDGSLAPAPLSQPLPTIVHQVINDRWEVAFSISDGTFNQVSFVNSIATTAGGTHVELISNMLVTKIMEQIRKKSKTAIIKPIQIKNNMFLFINCLIENPAFTSQTKEQLTTRASQFGGKKLELPDSFVKKVLASGILESVMDIAQANADKALKKNDGSRKSRLTGYPKLEDANKAGTKEGHKCTLILTEGDSAKSLAVAGLAVVGRDYYGCYPLRGKMLNVREASTDQIMKNAEIQAIKQIMGLQHKKRYDLSNINSLRYGHIMIMSDQDHDGSHIKGLIINFLETSFPGLLEIPGFLIEFITPIVKVTILTGPDKNKKISFFNMPEYEEWRDTIGKTCSYKQKYYKGLGTSLPTEMREYFSQLDRHLKTFHTLQEEDVSLIDLAFSKKKADDRKEWLRGFQPGTFLDPNLTEIPISEFINKELILFSMADNIRSIPSVMDGFKPTQRKVLYGVYKRNLTTEIKVAQLVGYIGEHSGYHHGEASLTQTIISLAQDFVGSNNLNILKPNGGFGSRASGGKDASAARYIFTEVTPITRKVYNTLDNPLLNYLQDDEQTVEPQWYVPVIPMILVNGSEGIGSGWSTQIPPFNPIDIVKNIRALMNGEEMVDMIPWFKGWEGTISRIGPDKFRMEGNIEEIDDTTIEITELPARMWTITMKEFLLQAIAGSDKQKPWIKDMEEQHGVGIKFVVTLSKEEMEKTRRIGLKERFKLISIINTSNMVAFDPQGRIKKYDHVNQIIEDYYLVRLDYYQRRKDYMADLFSNQFEKLSYQAKFVKMIIDRELNINNKKRVNLVKELKQLGFPGFDKQNKPIRPTELKEEDDEEDINELAADPTAVVQEKKTAVSAYDYLLGMPLWSLTSERYEKLLKQRDEKEAELNDLLRKSAKDLWNEDLDVFLEEWDKFLKEDEENRSSMQVGDQSKKKRKRRTKAELAVPAKKKTADKTAATKPVIKKEEPEKPVTKTEGSVFKSVFGGSGSKFNAATSIFSAGSDSTESDASAAPSKASSFFTKKPSKKAKNVIDSDEEIVELSDDDAPAPVSRASSTRKKTTKSYVLDDGSFEEPSDDEDYEG</sequence>
<comment type="caution">
    <text evidence="24">The sequence shown here is derived from an EMBL/GenBank/DDBJ whole genome shotgun (WGS) entry which is preliminary data.</text>
</comment>
<dbReference type="Gene3D" id="3.30.1360.40">
    <property type="match status" value="1"/>
</dbReference>
<dbReference type="InterPro" id="IPR014721">
    <property type="entry name" value="Ribsml_uS5_D2-typ_fold_subgr"/>
</dbReference>
<dbReference type="SUPFAM" id="SSF56719">
    <property type="entry name" value="Type II DNA topoisomerase"/>
    <property type="match status" value="1"/>
</dbReference>
<keyword evidence="9" id="KW-0597">Phosphoprotein</keyword>
<dbReference type="InterPro" id="IPR002205">
    <property type="entry name" value="Topo_IIA_dom_A"/>
</dbReference>
<evidence type="ECO:0000256" key="7">
    <source>
        <dbReference type="ARBA" id="ARBA00012895"/>
    </source>
</evidence>
<dbReference type="Gene3D" id="3.30.565.10">
    <property type="entry name" value="Histidine kinase-like ATPase, C-terminal domain"/>
    <property type="match status" value="1"/>
</dbReference>
<evidence type="ECO:0000256" key="1">
    <source>
        <dbReference type="ARBA" id="ARBA00000185"/>
    </source>
</evidence>
<comment type="subunit">
    <text evidence="6 20">Homodimer.</text>
</comment>
<dbReference type="InterPro" id="IPR013506">
    <property type="entry name" value="Topo_IIA_bsu_dom2"/>
</dbReference>
<dbReference type="InterPro" id="IPR013760">
    <property type="entry name" value="Topo_IIA-like_dom_sf"/>
</dbReference>
<dbReference type="PANTHER" id="PTHR10169">
    <property type="entry name" value="DNA TOPOISOMERASE/GYRASE"/>
    <property type="match status" value="1"/>
</dbReference>
<dbReference type="PRINTS" id="PR00418">
    <property type="entry name" value="TPI2FAMILY"/>
</dbReference>
<dbReference type="PROSITE" id="PS00177">
    <property type="entry name" value="TOPOISOMERASE_II"/>
    <property type="match status" value="1"/>
</dbReference>
<evidence type="ECO:0000256" key="4">
    <source>
        <dbReference type="ARBA" id="ARBA00004123"/>
    </source>
</evidence>
<dbReference type="InterPro" id="IPR006171">
    <property type="entry name" value="TOPRIM_dom"/>
</dbReference>
<dbReference type="InterPro" id="IPR001154">
    <property type="entry name" value="TopoII_euk"/>
</dbReference>
<evidence type="ECO:0000256" key="8">
    <source>
        <dbReference type="ARBA" id="ARBA00019635"/>
    </source>
</evidence>
<feature type="compositionally biased region" description="Low complexity" evidence="21">
    <location>
        <begin position="1265"/>
        <end position="1275"/>
    </location>
</feature>
<protein>
    <recommendedName>
        <fullName evidence="8 20">DNA topoisomerase 2</fullName>
        <ecNumber evidence="7 20">5.6.2.2</ecNumber>
    </recommendedName>
</protein>
<evidence type="ECO:0000256" key="20">
    <source>
        <dbReference type="RuleBase" id="RU362094"/>
    </source>
</evidence>
<dbReference type="CDD" id="cd00187">
    <property type="entry name" value="TOP4c"/>
    <property type="match status" value="1"/>
</dbReference>
<dbReference type="CDD" id="cd16930">
    <property type="entry name" value="HATPase_TopII-like"/>
    <property type="match status" value="1"/>
</dbReference>
<evidence type="ECO:0000256" key="18">
    <source>
        <dbReference type="ARBA" id="ARBA00053943"/>
    </source>
</evidence>
<feature type="compositionally biased region" description="Low complexity" evidence="21">
    <location>
        <begin position="1300"/>
        <end position="1313"/>
    </location>
</feature>
<feature type="active site" description="O-(5'-phospho-DNA)-tyrosine intermediate" evidence="19">
    <location>
        <position position="830"/>
    </location>
</feature>
<evidence type="ECO:0000256" key="11">
    <source>
        <dbReference type="ARBA" id="ARBA00022741"/>
    </source>
</evidence>
<dbReference type="GO" id="GO:0000712">
    <property type="term" value="P:resolution of meiotic recombination intermediates"/>
    <property type="evidence" value="ECO:0007669"/>
    <property type="project" value="TreeGrafter"/>
</dbReference>
<evidence type="ECO:0000259" key="22">
    <source>
        <dbReference type="PROSITE" id="PS50880"/>
    </source>
</evidence>
<proteinExistence type="inferred from homology"/>
<evidence type="ECO:0000256" key="5">
    <source>
        <dbReference type="ARBA" id="ARBA00011080"/>
    </source>
</evidence>
<dbReference type="GO" id="GO:0003677">
    <property type="term" value="F:DNA binding"/>
    <property type="evidence" value="ECO:0007669"/>
    <property type="project" value="UniProtKB-UniRule"/>
</dbReference>
<dbReference type="EC" id="5.6.2.2" evidence="7 20"/>
<evidence type="ECO:0000256" key="15">
    <source>
        <dbReference type="ARBA" id="ARBA00023125"/>
    </source>
</evidence>
<dbReference type="GO" id="GO:0003918">
    <property type="term" value="F:DNA topoisomerase type II (double strand cut, ATP-hydrolyzing) activity"/>
    <property type="evidence" value="ECO:0007669"/>
    <property type="project" value="UniProtKB-UniRule"/>
</dbReference>
<dbReference type="SUPFAM" id="SSF54211">
    <property type="entry name" value="Ribosomal protein S5 domain 2-like"/>
    <property type="match status" value="1"/>
</dbReference>
<dbReference type="Gene3D" id="3.40.50.670">
    <property type="match status" value="1"/>
</dbReference>
<keyword evidence="17" id="KW-0539">Nucleus</keyword>
<dbReference type="FunFam" id="3.30.230.10:FF:000008">
    <property type="entry name" value="DNA topoisomerase 2"/>
    <property type="match status" value="1"/>
</dbReference>
<dbReference type="InterPro" id="IPR050634">
    <property type="entry name" value="DNA_Topoisomerase_II"/>
</dbReference>
<evidence type="ECO:0000313" key="24">
    <source>
        <dbReference type="EMBL" id="KAH3658738.1"/>
    </source>
</evidence>
<reference evidence="24" key="2">
    <citation type="submission" date="2021-01" db="EMBL/GenBank/DDBJ databases">
        <authorList>
            <person name="Schikora-Tamarit M.A."/>
        </authorList>
    </citation>
    <scope>NUCLEOTIDE SEQUENCE</scope>
    <source>
        <strain evidence="24">NCAIM Y.01608</strain>
    </source>
</reference>
<dbReference type="Gene3D" id="1.10.268.10">
    <property type="entry name" value="Topoisomerase, domain 3"/>
    <property type="match status" value="1"/>
</dbReference>
<name>A0A9P8NR84_9ASCO</name>
<evidence type="ECO:0000256" key="13">
    <source>
        <dbReference type="ARBA" id="ARBA00022842"/>
    </source>
</evidence>
<dbReference type="SMART" id="SM00433">
    <property type="entry name" value="TOP2c"/>
    <property type="match status" value="1"/>
</dbReference>
<dbReference type="GO" id="GO:0046872">
    <property type="term" value="F:metal ion binding"/>
    <property type="evidence" value="ECO:0007669"/>
    <property type="project" value="UniProtKB-KW"/>
</dbReference>
<evidence type="ECO:0000256" key="17">
    <source>
        <dbReference type="ARBA" id="ARBA00023242"/>
    </source>
</evidence>
<gene>
    <name evidence="24" type="ORF">OGATHE_006463</name>
</gene>
<dbReference type="InterPro" id="IPR031660">
    <property type="entry name" value="TOPRIM_C"/>
</dbReference>
<comment type="function">
    <text evidence="18 20">Control of topological states of DNA by transient breakage and subsequent rejoining of DNA strands. Topoisomerase II makes double-strand breaks.</text>
</comment>
<feature type="compositionally biased region" description="Acidic residues" evidence="21">
    <location>
        <begin position="1360"/>
        <end position="1373"/>
    </location>
</feature>
<dbReference type="FunFam" id="3.90.199.10:FF:000002">
    <property type="entry name" value="DNA topoisomerase 2"/>
    <property type="match status" value="1"/>
</dbReference>
<feature type="region of interest" description="Disordered" evidence="21">
    <location>
        <begin position="1291"/>
        <end position="1373"/>
    </location>
</feature>
<keyword evidence="10" id="KW-0479">Metal-binding</keyword>
<dbReference type="Gene3D" id="3.30.1490.30">
    <property type="match status" value="1"/>
</dbReference>
<evidence type="ECO:0000256" key="14">
    <source>
        <dbReference type="ARBA" id="ARBA00023029"/>
    </source>
</evidence>
<dbReference type="PROSITE" id="PS50880">
    <property type="entry name" value="TOPRIM"/>
    <property type="match status" value="1"/>
</dbReference>
<dbReference type="FunFam" id="3.30.1490.30:FF:000001">
    <property type="entry name" value="DNA topoisomerase 2"/>
    <property type="match status" value="1"/>
</dbReference>
<dbReference type="InterPro" id="IPR013759">
    <property type="entry name" value="Topo_IIA_B_C"/>
</dbReference>
<dbReference type="GO" id="GO:0006265">
    <property type="term" value="P:DNA topological change"/>
    <property type="evidence" value="ECO:0007669"/>
    <property type="project" value="UniProtKB-UniRule"/>
</dbReference>
<evidence type="ECO:0000256" key="2">
    <source>
        <dbReference type="ARBA" id="ARBA00001913"/>
    </source>
</evidence>
<evidence type="ECO:0000256" key="6">
    <source>
        <dbReference type="ARBA" id="ARBA00011738"/>
    </source>
</evidence>
<dbReference type="GO" id="GO:0005524">
    <property type="term" value="F:ATP binding"/>
    <property type="evidence" value="ECO:0007669"/>
    <property type="project" value="UniProtKB-UniRule"/>
</dbReference>
<accession>A0A9P8NR84</accession>
<feature type="region of interest" description="Disordered" evidence="21">
    <location>
        <begin position="1"/>
        <end position="41"/>
    </location>
</feature>
<evidence type="ECO:0000256" key="3">
    <source>
        <dbReference type="ARBA" id="ARBA00001946"/>
    </source>
</evidence>
<reference evidence="24" key="1">
    <citation type="journal article" date="2021" name="Open Biol.">
        <title>Shared evolutionary footprints suggest mitochondrial oxidative damage underlies multiple complex I losses in fungi.</title>
        <authorList>
            <person name="Schikora-Tamarit M.A."/>
            <person name="Marcet-Houben M."/>
            <person name="Nosek J."/>
            <person name="Gabaldon T."/>
        </authorList>
    </citation>
    <scope>NUCLEOTIDE SEQUENCE</scope>
    <source>
        <strain evidence="24">NCAIM Y.01608</strain>
    </source>
</reference>
<keyword evidence="25" id="KW-1185">Reference proteome</keyword>
<feature type="region of interest" description="Disordered" evidence="21">
    <location>
        <begin position="1211"/>
        <end position="1279"/>
    </location>
</feature>
<keyword evidence="12 20" id="KW-0067">ATP-binding</keyword>
<dbReference type="Gene3D" id="3.30.230.10">
    <property type="match status" value="1"/>
</dbReference>
<dbReference type="Gene3D" id="3.90.199.10">
    <property type="entry name" value="Topoisomerase II, domain 5"/>
    <property type="match status" value="1"/>
</dbReference>
<dbReference type="FunFam" id="3.30.565.10:FF:000004">
    <property type="entry name" value="DNA topoisomerase 2"/>
    <property type="match status" value="1"/>
</dbReference>
<dbReference type="CDD" id="cd03481">
    <property type="entry name" value="TopoIIA_Trans_ScTopoIIA"/>
    <property type="match status" value="1"/>
</dbReference>
<comment type="catalytic activity">
    <reaction evidence="1 19 20">
        <text>ATP-dependent breakage, passage and rejoining of double-stranded DNA.</text>
        <dbReference type="EC" id="5.6.2.2"/>
    </reaction>
</comment>
<dbReference type="InterPro" id="IPR013758">
    <property type="entry name" value="Topo_IIA_A/C_ab"/>
</dbReference>
<evidence type="ECO:0000256" key="10">
    <source>
        <dbReference type="ARBA" id="ARBA00022723"/>
    </source>
</evidence>
<comment type="subcellular location">
    <subcellularLocation>
        <location evidence="4">Nucleus</location>
    </subcellularLocation>
</comment>
<dbReference type="InterPro" id="IPR034157">
    <property type="entry name" value="TOPRIM_TopoII"/>
</dbReference>
<evidence type="ECO:0000313" key="25">
    <source>
        <dbReference type="Proteomes" id="UP000788993"/>
    </source>
</evidence>
<dbReference type="Pfam" id="PF01751">
    <property type="entry name" value="Toprim"/>
    <property type="match status" value="1"/>
</dbReference>
<dbReference type="InterPro" id="IPR018522">
    <property type="entry name" value="TopoIIA_CS"/>
</dbReference>
<feature type="compositionally biased region" description="Polar residues" evidence="21">
    <location>
        <begin position="7"/>
        <end position="41"/>
    </location>
</feature>
<dbReference type="Pfam" id="PF00204">
    <property type="entry name" value="DNA_gyraseB"/>
    <property type="match status" value="1"/>
</dbReference>
<keyword evidence="15 19" id="KW-0238">DNA-binding</keyword>
<comment type="cofactor">
    <cofactor evidence="3">
        <name>Mg(2+)</name>
        <dbReference type="ChEBI" id="CHEBI:18420"/>
    </cofactor>
</comment>